<evidence type="ECO:0000313" key="2">
    <source>
        <dbReference type="Proteomes" id="UP000185999"/>
    </source>
</evidence>
<proteinExistence type="predicted"/>
<dbReference type="RefSeq" id="WP_156298832.1">
    <property type="nucleotide sequence ID" value="NZ_FTOE01000012.1"/>
</dbReference>
<reference evidence="2" key="1">
    <citation type="submission" date="2017-01" db="EMBL/GenBank/DDBJ databases">
        <authorList>
            <person name="Varghese N."/>
            <person name="Submissions S."/>
        </authorList>
    </citation>
    <scope>NUCLEOTIDE SEQUENCE [LARGE SCALE GENOMIC DNA]</scope>
    <source>
        <strain evidence="2">DSM 22306</strain>
    </source>
</reference>
<keyword evidence="2" id="KW-1185">Reference proteome</keyword>
<dbReference type="Proteomes" id="UP000185999">
    <property type="component" value="Unassembled WGS sequence"/>
</dbReference>
<organism evidence="1 2">
    <name type="scientific">Neptunomonas antarctica</name>
    <dbReference type="NCBI Taxonomy" id="619304"/>
    <lineage>
        <taxon>Bacteria</taxon>
        <taxon>Pseudomonadati</taxon>
        <taxon>Pseudomonadota</taxon>
        <taxon>Gammaproteobacteria</taxon>
        <taxon>Oceanospirillales</taxon>
        <taxon>Oceanospirillaceae</taxon>
        <taxon>Neptunomonas</taxon>
    </lineage>
</organism>
<accession>A0A1N7P3U8</accession>
<protein>
    <submittedName>
        <fullName evidence="1">Uncharacterized protein</fullName>
    </submittedName>
</protein>
<dbReference type="EMBL" id="FTOE01000012">
    <property type="protein sequence ID" value="SIT05261.1"/>
    <property type="molecule type" value="Genomic_DNA"/>
</dbReference>
<evidence type="ECO:0000313" key="1">
    <source>
        <dbReference type="EMBL" id="SIT05261.1"/>
    </source>
</evidence>
<dbReference type="AlphaFoldDB" id="A0A1N7P3U8"/>
<gene>
    <name evidence="1" type="ORF">SAMN05421760_112102</name>
</gene>
<name>A0A1N7P3U8_9GAMM</name>
<sequence>MSVVHKCKSMGSVEAWIENDEGEWLLSINRVAAEQDLEENHYLEEIG</sequence>